<name>A0A8B8Q819_9MYRT</name>
<evidence type="ECO:0000259" key="7">
    <source>
        <dbReference type="PROSITE" id="PS50103"/>
    </source>
</evidence>
<dbReference type="Gene3D" id="4.10.1000.10">
    <property type="entry name" value="Zinc finger, CCCH-type"/>
    <property type="match status" value="2"/>
</dbReference>
<feature type="zinc finger region" description="C3H1-type" evidence="5">
    <location>
        <begin position="351"/>
        <end position="379"/>
    </location>
</feature>
<dbReference type="Pfam" id="PF00642">
    <property type="entry name" value="zf-CCCH"/>
    <property type="match status" value="5"/>
</dbReference>
<dbReference type="GO" id="GO:0003677">
    <property type="term" value="F:DNA binding"/>
    <property type="evidence" value="ECO:0007669"/>
    <property type="project" value="UniProtKB-KW"/>
</dbReference>
<evidence type="ECO:0000256" key="3">
    <source>
        <dbReference type="ARBA" id="ARBA00022833"/>
    </source>
</evidence>
<protein>
    <submittedName>
        <fullName evidence="9">Zinc finger CCCH domain-containing protein 32</fullName>
    </submittedName>
</protein>
<feature type="domain" description="C3H1-type" evidence="7">
    <location>
        <begin position="305"/>
        <end position="333"/>
    </location>
</feature>
<feature type="compositionally biased region" description="Polar residues" evidence="6">
    <location>
        <begin position="10"/>
        <end position="21"/>
    </location>
</feature>
<evidence type="ECO:0000313" key="8">
    <source>
        <dbReference type="Proteomes" id="UP000827889"/>
    </source>
</evidence>
<evidence type="ECO:0000256" key="6">
    <source>
        <dbReference type="SAM" id="MobiDB-lite"/>
    </source>
</evidence>
<keyword evidence="2 5" id="KW-0863">Zinc-finger</keyword>
<reference evidence="8" key="1">
    <citation type="submission" date="2025-05" db="UniProtKB">
        <authorList>
            <consortium name="RefSeq"/>
        </authorList>
    </citation>
    <scope>NUCLEOTIDE SEQUENCE [LARGE SCALE GENOMIC DNA]</scope>
</reference>
<evidence type="ECO:0000313" key="9">
    <source>
        <dbReference type="RefSeq" id="XP_030543254.1"/>
    </source>
</evidence>
<keyword evidence="8" id="KW-1185">Reference proteome</keyword>
<proteinExistence type="predicted"/>
<keyword evidence="3 5" id="KW-0862">Zinc</keyword>
<dbReference type="PANTHER" id="PTHR12506:SF43">
    <property type="entry name" value="ZINC FINGER CCCH DOMAIN-CONTAINING PROTEIN 32"/>
    <property type="match status" value="1"/>
</dbReference>
<feature type="zinc finger region" description="C3H1-type" evidence="5">
    <location>
        <begin position="102"/>
        <end position="130"/>
    </location>
</feature>
<dbReference type="Gene3D" id="2.30.30.1190">
    <property type="match status" value="1"/>
</dbReference>
<feature type="zinc finger region" description="C3H1-type" evidence="5">
    <location>
        <begin position="57"/>
        <end position="85"/>
    </location>
</feature>
<keyword evidence="1 5" id="KW-0479">Metal-binding</keyword>
<dbReference type="GeneID" id="115750202"/>
<dbReference type="PROSITE" id="PS50103">
    <property type="entry name" value="ZF_C3H1"/>
    <property type="match status" value="5"/>
</dbReference>
<dbReference type="GO" id="GO:0003729">
    <property type="term" value="F:mRNA binding"/>
    <property type="evidence" value="ECO:0007669"/>
    <property type="project" value="TreeGrafter"/>
</dbReference>
<dbReference type="OrthoDB" id="411372at2759"/>
<organism evidence="8 9">
    <name type="scientific">Rhodamnia argentea</name>
    <dbReference type="NCBI Taxonomy" id="178133"/>
    <lineage>
        <taxon>Eukaryota</taxon>
        <taxon>Viridiplantae</taxon>
        <taxon>Streptophyta</taxon>
        <taxon>Embryophyta</taxon>
        <taxon>Tracheophyta</taxon>
        <taxon>Spermatophyta</taxon>
        <taxon>Magnoliopsida</taxon>
        <taxon>eudicotyledons</taxon>
        <taxon>Gunneridae</taxon>
        <taxon>Pentapetalae</taxon>
        <taxon>rosids</taxon>
        <taxon>malvids</taxon>
        <taxon>Myrtales</taxon>
        <taxon>Myrtaceae</taxon>
        <taxon>Myrtoideae</taxon>
        <taxon>Myrteae</taxon>
        <taxon>Australasian group</taxon>
        <taxon>Rhodamnia</taxon>
    </lineage>
</organism>
<dbReference type="InterPro" id="IPR036855">
    <property type="entry name" value="Znf_CCCH_sf"/>
</dbReference>
<feature type="domain" description="C3H1-type" evidence="7">
    <location>
        <begin position="351"/>
        <end position="379"/>
    </location>
</feature>
<feature type="region of interest" description="Disordered" evidence="6">
    <location>
        <begin position="1"/>
        <end position="28"/>
    </location>
</feature>
<feature type="domain" description="C3H1-type" evidence="7">
    <location>
        <begin position="57"/>
        <end position="85"/>
    </location>
</feature>
<evidence type="ECO:0000256" key="2">
    <source>
        <dbReference type="ARBA" id="ARBA00022771"/>
    </source>
</evidence>
<dbReference type="RefSeq" id="XP_030543254.1">
    <property type="nucleotide sequence ID" value="XM_030687394.2"/>
</dbReference>
<evidence type="ECO:0000256" key="5">
    <source>
        <dbReference type="PROSITE-ProRule" id="PRU00723"/>
    </source>
</evidence>
<feature type="domain" description="C3H1-type" evidence="7">
    <location>
        <begin position="148"/>
        <end position="176"/>
    </location>
</feature>
<sequence length="483" mass="51160">MELYGRNPARNGSQSGHNPTEWSPVGGETGLEESMWHLRLGGGGGGGGGGSESYPERPGLPDCAYYMRTGFCGYGSRCRYNHPRDRAAVVAAVIATGDYPERPGEPACQFYLKTGTCKFGASCKFHHPKNGGGSLNRVPLNIYGYPLRLGEKECSYYLKTGQCKFGITCKFHHPQPAGASMPASAPQFYSPVQSPSVPTPDQYRGASTSLRVARPPLLPGSYVPGAYGHVLISPGVVPVPGWSPYSAPVSPALSPGARPAMGATSLYDVAQLTSSTPAIGGSYPSIPSSAGPWGSSQNEQVFPQRPGEPECQYYMRTGDCKFGSSCRYHHPRDRIVPGTNLALNPLGLPLRPGVQPCAFYMQNGHCKFGSTCKFDHPAGTMRYSPSASSLTDMPVAPYPVGSLLGTLAPSSSSELRPELVSGSMKDSYSTRVPSNETSTSSVGLMFSQTGSVPLSDVQFSSHGSTSLSSSRSTKPGNDVRRSS</sequence>
<keyword evidence="4" id="KW-0238">DNA-binding</keyword>
<dbReference type="KEGG" id="rarg:115750202"/>
<feature type="domain" description="C3H1-type" evidence="7">
    <location>
        <begin position="102"/>
        <end position="130"/>
    </location>
</feature>
<feature type="compositionally biased region" description="Low complexity" evidence="6">
    <location>
        <begin position="460"/>
        <end position="472"/>
    </location>
</feature>
<dbReference type="InterPro" id="IPR000571">
    <property type="entry name" value="Znf_CCCH"/>
</dbReference>
<dbReference type="PANTHER" id="PTHR12506">
    <property type="entry name" value="PROTEIN PHOSPHATASE RELATED"/>
    <property type="match status" value="1"/>
</dbReference>
<dbReference type="Proteomes" id="UP000827889">
    <property type="component" value="Chromosome 1"/>
</dbReference>
<evidence type="ECO:0000256" key="1">
    <source>
        <dbReference type="ARBA" id="ARBA00022723"/>
    </source>
</evidence>
<dbReference type="SMART" id="SM00356">
    <property type="entry name" value="ZnF_C3H1"/>
    <property type="match status" value="5"/>
</dbReference>
<dbReference type="SUPFAM" id="SSF90229">
    <property type="entry name" value="CCCH zinc finger"/>
    <property type="match status" value="5"/>
</dbReference>
<dbReference type="AlphaFoldDB" id="A0A8B8Q819"/>
<feature type="zinc finger region" description="C3H1-type" evidence="5">
    <location>
        <begin position="305"/>
        <end position="333"/>
    </location>
</feature>
<accession>A0A8B8Q819</accession>
<feature type="compositionally biased region" description="Polar residues" evidence="6">
    <location>
        <begin position="424"/>
        <end position="452"/>
    </location>
</feature>
<evidence type="ECO:0000256" key="4">
    <source>
        <dbReference type="ARBA" id="ARBA00023125"/>
    </source>
</evidence>
<feature type="zinc finger region" description="C3H1-type" evidence="5">
    <location>
        <begin position="148"/>
        <end position="176"/>
    </location>
</feature>
<reference evidence="9" key="2">
    <citation type="submission" date="2025-08" db="UniProtKB">
        <authorList>
            <consortium name="RefSeq"/>
        </authorList>
    </citation>
    <scope>IDENTIFICATION</scope>
    <source>
        <tissue evidence="9">Leaf</tissue>
    </source>
</reference>
<dbReference type="InterPro" id="IPR050974">
    <property type="entry name" value="Plant_ZF_CCCH"/>
</dbReference>
<gene>
    <name evidence="9" type="primary">LOC115750202</name>
</gene>
<feature type="region of interest" description="Disordered" evidence="6">
    <location>
        <begin position="409"/>
        <end position="483"/>
    </location>
</feature>
<dbReference type="GO" id="GO:0008270">
    <property type="term" value="F:zinc ion binding"/>
    <property type="evidence" value="ECO:0007669"/>
    <property type="project" value="UniProtKB-KW"/>
</dbReference>